<name>A0ABS9BNC9_9BACT</name>
<dbReference type="PROSITE" id="PS50043">
    <property type="entry name" value="HTH_LUXR_2"/>
    <property type="match status" value="1"/>
</dbReference>
<dbReference type="SMART" id="SM00421">
    <property type="entry name" value="HTH_LUXR"/>
    <property type="match status" value="1"/>
</dbReference>
<dbReference type="EMBL" id="JAKEVY010000004">
    <property type="protein sequence ID" value="MCF1716304.1"/>
    <property type="molecule type" value="Genomic_DNA"/>
</dbReference>
<dbReference type="Pfam" id="PF00072">
    <property type="entry name" value="Response_reg"/>
    <property type="match status" value="1"/>
</dbReference>
<dbReference type="CDD" id="cd06170">
    <property type="entry name" value="LuxR_C_like"/>
    <property type="match status" value="1"/>
</dbReference>
<evidence type="ECO:0000313" key="6">
    <source>
        <dbReference type="EMBL" id="MCF1716304.1"/>
    </source>
</evidence>
<evidence type="ECO:0000256" key="2">
    <source>
        <dbReference type="ARBA" id="ARBA00023125"/>
    </source>
</evidence>
<evidence type="ECO:0000256" key="1">
    <source>
        <dbReference type="ARBA" id="ARBA00022553"/>
    </source>
</evidence>
<dbReference type="SUPFAM" id="SSF52172">
    <property type="entry name" value="CheY-like"/>
    <property type="match status" value="1"/>
</dbReference>
<dbReference type="PANTHER" id="PTHR43214">
    <property type="entry name" value="TWO-COMPONENT RESPONSE REGULATOR"/>
    <property type="match status" value="1"/>
</dbReference>
<protein>
    <submittedName>
        <fullName evidence="6">Response regulator transcription factor</fullName>
    </submittedName>
</protein>
<dbReference type="Proteomes" id="UP001200145">
    <property type="component" value="Unassembled WGS sequence"/>
</dbReference>
<proteinExistence type="predicted"/>
<dbReference type="InterPro" id="IPR058245">
    <property type="entry name" value="NreC/VraR/RcsB-like_REC"/>
</dbReference>
<dbReference type="Gene3D" id="3.40.50.2300">
    <property type="match status" value="1"/>
</dbReference>
<dbReference type="PANTHER" id="PTHR43214:SF43">
    <property type="entry name" value="TWO-COMPONENT RESPONSE REGULATOR"/>
    <property type="match status" value="1"/>
</dbReference>
<dbReference type="SUPFAM" id="SSF46894">
    <property type="entry name" value="C-terminal effector domain of the bipartite response regulators"/>
    <property type="match status" value="1"/>
</dbReference>
<dbReference type="InterPro" id="IPR039420">
    <property type="entry name" value="WalR-like"/>
</dbReference>
<keyword evidence="1 3" id="KW-0597">Phosphoprotein</keyword>
<dbReference type="SMART" id="SM00448">
    <property type="entry name" value="REC"/>
    <property type="match status" value="1"/>
</dbReference>
<keyword evidence="7" id="KW-1185">Reference proteome</keyword>
<feature type="modified residue" description="4-aspartylphosphate" evidence="3">
    <location>
        <position position="54"/>
    </location>
</feature>
<gene>
    <name evidence="6" type="ORF">L0U88_16800</name>
</gene>
<accession>A0ABS9BNC9</accession>
<dbReference type="RefSeq" id="WP_234867373.1">
    <property type="nucleotide sequence ID" value="NZ_JAKEVY010000004.1"/>
</dbReference>
<evidence type="ECO:0000313" key="7">
    <source>
        <dbReference type="Proteomes" id="UP001200145"/>
    </source>
</evidence>
<dbReference type="InterPro" id="IPR016032">
    <property type="entry name" value="Sig_transdc_resp-reg_C-effctor"/>
</dbReference>
<keyword evidence="2" id="KW-0238">DNA-binding</keyword>
<evidence type="ECO:0000259" key="5">
    <source>
        <dbReference type="PROSITE" id="PS50110"/>
    </source>
</evidence>
<organism evidence="6 7">
    <name type="scientific">Flavihumibacter fluminis</name>
    <dbReference type="NCBI Taxonomy" id="2909236"/>
    <lineage>
        <taxon>Bacteria</taxon>
        <taxon>Pseudomonadati</taxon>
        <taxon>Bacteroidota</taxon>
        <taxon>Chitinophagia</taxon>
        <taxon>Chitinophagales</taxon>
        <taxon>Chitinophagaceae</taxon>
        <taxon>Flavihumibacter</taxon>
    </lineage>
</organism>
<dbReference type="InterPro" id="IPR000792">
    <property type="entry name" value="Tscrpt_reg_LuxR_C"/>
</dbReference>
<evidence type="ECO:0000256" key="3">
    <source>
        <dbReference type="PROSITE-ProRule" id="PRU00169"/>
    </source>
</evidence>
<dbReference type="InterPro" id="IPR011006">
    <property type="entry name" value="CheY-like_superfamily"/>
</dbReference>
<reference evidence="6 7" key="1">
    <citation type="submission" date="2022-01" db="EMBL/GenBank/DDBJ databases">
        <title>Flavihumibacter sp. nov., isolated from sediment of a river.</title>
        <authorList>
            <person name="Liu H."/>
        </authorList>
    </citation>
    <scope>NUCLEOTIDE SEQUENCE [LARGE SCALE GENOMIC DNA]</scope>
    <source>
        <strain evidence="6 7">RY-1</strain>
    </source>
</reference>
<feature type="domain" description="Response regulatory" evidence="5">
    <location>
        <begin position="3"/>
        <end position="119"/>
    </location>
</feature>
<feature type="domain" description="HTH luxR-type" evidence="4">
    <location>
        <begin position="142"/>
        <end position="207"/>
    </location>
</feature>
<dbReference type="Pfam" id="PF00196">
    <property type="entry name" value="GerE"/>
    <property type="match status" value="1"/>
</dbReference>
<dbReference type="CDD" id="cd17535">
    <property type="entry name" value="REC_NarL-like"/>
    <property type="match status" value="1"/>
</dbReference>
<comment type="caution">
    <text evidence="6">The sequence shown here is derived from an EMBL/GenBank/DDBJ whole genome shotgun (WGS) entry which is preliminary data.</text>
</comment>
<dbReference type="PROSITE" id="PS50110">
    <property type="entry name" value="RESPONSE_REGULATORY"/>
    <property type="match status" value="1"/>
</dbReference>
<dbReference type="PRINTS" id="PR00038">
    <property type="entry name" value="HTHLUXR"/>
</dbReference>
<sequence length="213" mass="23850">MKHFLLIDDHEVVRTGIGHVLAELFRPCTIHEASNEASALEKLKERTFDLIIMDVYMPGSDTFGIMEFIKVRFPEAKVLIFSMSAENIYAPRLIRAGAKGFLSKNTGIQDLKKAVETLLNNKMYISSELALQLASGLQQEEPANPFEKLSSKEFEIASLMMEGKSLTEISMILGTSTSTVGTHKSRLFKKLNCNNLLDLVELGKAYHISSKRH</sequence>
<dbReference type="InterPro" id="IPR001789">
    <property type="entry name" value="Sig_transdc_resp-reg_receiver"/>
</dbReference>
<evidence type="ECO:0000259" key="4">
    <source>
        <dbReference type="PROSITE" id="PS50043"/>
    </source>
</evidence>